<keyword evidence="1" id="KW-0812">Transmembrane</keyword>
<dbReference type="PANTHER" id="PTHR43471">
    <property type="entry name" value="ABC TRANSPORTER PERMEASE"/>
    <property type="match status" value="1"/>
</dbReference>
<dbReference type="InterPro" id="IPR021913">
    <property type="entry name" value="DUF3526"/>
</dbReference>
<dbReference type="Pfam" id="PF12040">
    <property type="entry name" value="DUF3526"/>
    <property type="match status" value="1"/>
</dbReference>
<reference evidence="2 3" key="1">
    <citation type="submission" date="2019-02" db="EMBL/GenBank/DDBJ databases">
        <title>Arundinibacter roseus gen. nov., sp. nov., a new member of the family Cytophagaceae.</title>
        <authorList>
            <person name="Szuroczki S."/>
            <person name="Khayer B."/>
            <person name="Sproer C."/>
            <person name="Toumi M."/>
            <person name="Szabo A."/>
            <person name="Felfoldi T."/>
            <person name="Schumann P."/>
            <person name="Toth E."/>
        </authorList>
    </citation>
    <scope>NUCLEOTIDE SEQUENCE [LARGE SCALE GENOMIC DNA]</scope>
    <source>
        <strain evidence="2 3">DMA-k-7a</strain>
    </source>
</reference>
<organism evidence="2 3">
    <name type="scientific">Arundinibacter roseus</name>
    <dbReference type="NCBI Taxonomy" id="2070510"/>
    <lineage>
        <taxon>Bacteria</taxon>
        <taxon>Pseudomonadati</taxon>
        <taxon>Bacteroidota</taxon>
        <taxon>Cytophagia</taxon>
        <taxon>Cytophagales</taxon>
        <taxon>Spirosomataceae</taxon>
        <taxon>Arundinibacter</taxon>
    </lineage>
</organism>
<feature type="transmembrane region" description="Helical" evidence="1">
    <location>
        <begin position="20"/>
        <end position="39"/>
    </location>
</feature>
<evidence type="ECO:0000313" key="2">
    <source>
        <dbReference type="EMBL" id="TDB67445.1"/>
    </source>
</evidence>
<feature type="transmembrane region" description="Helical" evidence="1">
    <location>
        <begin position="136"/>
        <end position="156"/>
    </location>
</feature>
<keyword evidence="3" id="KW-1185">Reference proteome</keyword>
<dbReference type="Proteomes" id="UP000295706">
    <property type="component" value="Unassembled WGS sequence"/>
</dbReference>
<proteinExistence type="predicted"/>
<dbReference type="GO" id="GO:0005886">
    <property type="term" value="C:plasma membrane"/>
    <property type="evidence" value="ECO:0007669"/>
    <property type="project" value="UniProtKB-SubCell"/>
</dbReference>
<dbReference type="OrthoDB" id="6016419at2"/>
<protein>
    <submittedName>
        <fullName evidence="2">DUF3526 domain-containing protein</fullName>
    </submittedName>
</protein>
<feature type="transmembrane region" description="Helical" evidence="1">
    <location>
        <begin position="183"/>
        <end position="207"/>
    </location>
</feature>
<feature type="transmembrane region" description="Helical" evidence="1">
    <location>
        <begin position="246"/>
        <end position="267"/>
    </location>
</feature>
<dbReference type="AlphaFoldDB" id="A0A4V2XAF0"/>
<dbReference type="PANTHER" id="PTHR43471:SF14">
    <property type="entry name" value="ABC-2 TYPE TRANSPORT SYSTEM PERMEASE PROTEIN"/>
    <property type="match status" value="1"/>
</dbReference>
<keyword evidence="1" id="KW-0472">Membrane</keyword>
<dbReference type="Pfam" id="PF12679">
    <property type="entry name" value="ABC2_membrane_2"/>
    <property type="match status" value="1"/>
</dbReference>
<feature type="transmembrane region" description="Helical" evidence="1">
    <location>
        <begin position="436"/>
        <end position="454"/>
    </location>
</feature>
<keyword evidence="1" id="KW-1133">Transmembrane helix</keyword>
<dbReference type="GO" id="GO:0140359">
    <property type="term" value="F:ABC-type transporter activity"/>
    <property type="evidence" value="ECO:0007669"/>
    <property type="project" value="InterPro"/>
</dbReference>
<evidence type="ECO:0000313" key="3">
    <source>
        <dbReference type="Proteomes" id="UP000295706"/>
    </source>
</evidence>
<name>A0A4V2XAF0_9BACT</name>
<sequence>MKQFSIIVRYEALNLMRSRLFQVAVGLLLAVGIYAIFYGKNEIDRQNELLIEIRKDEGTKLETLKATITTDTLPNVVGNRTYRLVDNPPSALASLSLGQRDIFPYYLYVRYWSLTRQLLTAEMANPEKLLAGNFDLAFVLIYLFPLFIIAISYNLLSAEREGGTLGLVLSNPISEQRLTYLKIIFRFLITFGMALFLVLAALIICSITPNAQIFLWVVAMALYILFWFGVVLIITNRKKNSAFNAFGLLGSWIVLVVLIPACINLYLASAYATPPRNDLTQALRHEYEEIWANYDNKPYRFASLQKLSKQHPAYRVDTSYNADDKYMLAEFEFYDQRLAPLFEKYTSLSLKRQEISQKAGSISVAVTAQNYFNALARTDLDAHVAYISSVEKFHEELKSYFYTQIFTNTAFKPADFESIPAYTADNERTNQANSKLLLYLAINVLVVWIVGIYWKK</sequence>
<accession>A0A4V2XAF0</accession>
<dbReference type="EMBL" id="SMJU01000003">
    <property type="protein sequence ID" value="TDB67445.1"/>
    <property type="molecule type" value="Genomic_DNA"/>
</dbReference>
<dbReference type="RefSeq" id="WP_132115432.1">
    <property type="nucleotide sequence ID" value="NZ_SMJU01000003.1"/>
</dbReference>
<comment type="caution">
    <text evidence="2">The sequence shown here is derived from an EMBL/GenBank/DDBJ whole genome shotgun (WGS) entry which is preliminary data.</text>
</comment>
<gene>
    <name evidence="2" type="ORF">EZE20_05725</name>
</gene>
<evidence type="ECO:0000256" key="1">
    <source>
        <dbReference type="SAM" id="Phobius"/>
    </source>
</evidence>
<feature type="transmembrane region" description="Helical" evidence="1">
    <location>
        <begin position="213"/>
        <end position="234"/>
    </location>
</feature>